<evidence type="ECO:0000256" key="5">
    <source>
        <dbReference type="ARBA" id="ARBA00047942"/>
    </source>
</evidence>
<keyword evidence="4" id="KW-0949">S-adenosyl-L-methionine</keyword>
<comment type="caution">
    <text evidence="7">The sequence shown here is derived from an EMBL/GenBank/DDBJ whole genome shotgun (WGS) entry which is preliminary data.</text>
</comment>
<dbReference type="InterPro" id="IPR002052">
    <property type="entry name" value="DNA_methylase_N6_adenine_CS"/>
</dbReference>
<dbReference type="AlphaFoldDB" id="A0A6M7TUX7"/>
<dbReference type="GO" id="GO:0032259">
    <property type="term" value="P:methylation"/>
    <property type="evidence" value="ECO:0007669"/>
    <property type="project" value="UniProtKB-KW"/>
</dbReference>
<keyword evidence="3" id="KW-0808">Transferase</keyword>
<evidence type="ECO:0000259" key="6">
    <source>
        <dbReference type="Pfam" id="PF07669"/>
    </source>
</evidence>
<dbReference type="InterPro" id="IPR011639">
    <property type="entry name" value="MethylTrfase_TaqI-like_dom"/>
</dbReference>
<evidence type="ECO:0000256" key="2">
    <source>
        <dbReference type="ARBA" id="ARBA00022603"/>
    </source>
</evidence>
<dbReference type="Pfam" id="PF07669">
    <property type="entry name" value="Eco57I"/>
    <property type="match status" value="1"/>
</dbReference>
<evidence type="ECO:0000256" key="3">
    <source>
        <dbReference type="ARBA" id="ARBA00022679"/>
    </source>
</evidence>
<name>A0A6M7TUX7_9HYPH</name>
<evidence type="ECO:0000313" key="8">
    <source>
        <dbReference type="Proteomes" id="UP000275530"/>
    </source>
</evidence>
<comment type="catalytic activity">
    <reaction evidence="5">
        <text>a 2'-deoxyadenosine in DNA + S-adenosyl-L-methionine = an N(6)-methyl-2'-deoxyadenosine in DNA + S-adenosyl-L-homocysteine + H(+)</text>
        <dbReference type="Rhea" id="RHEA:15197"/>
        <dbReference type="Rhea" id="RHEA-COMP:12418"/>
        <dbReference type="Rhea" id="RHEA-COMP:12419"/>
        <dbReference type="ChEBI" id="CHEBI:15378"/>
        <dbReference type="ChEBI" id="CHEBI:57856"/>
        <dbReference type="ChEBI" id="CHEBI:59789"/>
        <dbReference type="ChEBI" id="CHEBI:90615"/>
        <dbReference type="ChEBI" id="CHEBI:90616"/>
        <dbReference type="EC" id="2.1.1.72"/>
    </reaction>
</comment>
<keyword evidence="8" id="KW-1185">Reference proteome</keyword>
<dbReference type="GO" id="GO:0003676">
    <property type="term" value="F:nucleic acid binding"/>
    <property type="evidence" value="ECO:0007669"/>
    <property type="project" value="InterPro"/>
</dbReference>
<evidence type="ECO:0000256" key="1">
    <source>
        <dbReference type="ARBA" id="ARBA00011900"/>
    </source>
</evidence>
<dbReference type="GO" id="GO:0009007">
    <property type="term" value="F:site-specific DNA-methyltransferase (adenine-specific) activity"/>
    <property type="evidence" value="ECO:0007669"/>
    <property type="project" value="UniProtKB-EC"/>
</dbReference>
<dbReference type="PANTHER" id="PTHR33841">
    <property type="entry name" value="DNA METHYLTRANSFERASE YEEA-RELATED"/>
    <property type="match status" value="1"/>
</dbReference>
<gene>
    <name evidence="7" type="ORF">D3242_33010</name>
</gene>
<dbReference type="EMBL" id="QZXA01000024">
    <property type="protein sequence ID" value="RJT28187.1"/>
    <property type="molecule type" value="Genomic_DNA"/>
</dbReference>
<dbReference type="InterPro" id="IPR050953">
    <property type="entry name" value="N4_N6_ade-DNA_methylase"/>
</dbReference>
<dbReference type="PROSITE" id="PS00092">
    <property type="entry name" value="N6_MTASE"/>
    <property type="match status" value="1"/>
</dbReference>
<dbReference type="GO" id="GO:0006304">
    <property type="term" value="P:DNA modification"/>
    <property type="evidence" value="ECO:0007669"/>
    <property type="project" value="InterPro"/>
</dbReference>
<dbReference type="Proteomes" id="UP000275530">
    <property type="component" value="Unassembled WGS sequence"/>
</dbReference>
<evidence type="ECO:0000256" key="4">
    <source>
        <dbReference type="ARBA" id="ARBA00022691"/>
    </source>
</evidence>
<sequence length="1052" mass="117828">MSSLYSVLQKDRPDWANEEEVRKSWLKHIENSLGIKFHAERGRNDASYNQVIIEFKDRGLFKGSIKSAAFKEAIFDRLSKYISRRAKAEEIPQEDYIGIATDGDHISFAFFKDGQIAHRNLLPFNEASIGLVAQACFDSKRRAVTAENLVEDFGHGSEIGRAMMGGLASELVSQVNKGGNSKIKMLFEEWRTLFGQVADLSAAQAAEIKKQIPLELVLPKADSVAALLFVIHTYNAFVMKLLAAEIVAEYKLTAHPDFCEHLLGYGDDDLLQKLDTEVERSGYFEGARIKGFVEEAVFSWYTDISLSPKGRAGICDGIRSFLTQLSLYRMDDLSAARSRDVLKAFYQALVPETLRKALGEFYTPDWLVDIACDRAEVADWHTARVLDPTCGSGSFLLEAIRRKRATGLKKKLSPQAILSNVLETVWGFDLNPLAVQSSRVNFLIAIADLVGEAKIEVELPVLLADAVYSPAHSPQVDKDYVEYRIGSAHSDLKVILPWALAYDRKRLDDAFVTMAEAVDDEHPYPIVEKRLLERETITPAEAAKWRDALSDTYGQVLELHKKSWNGIWFRIVRNFFWSAVAGEFDVVIGNPPWVRWSNLPEMYRERIKPTCEQYAIFSETPFHGGNELDISGMLTYTVGDKWLKQGGTLVFVITQTHFQSPSSQGFRSFTINDEANLIPVGIDDLKKLKPFSKVANKTAIMRLHKVPADQHTSYPVPYRVWEKADGFSASIPETSQKSEIFKRVAIKPWEATPVDGGNSPWAILPKGRFAAMGAIQGTSDWLAGRKGVTTDLNGIYIVRILATNKAENLVQIQTRPDAGRSDIGPARTFWIEPDLLYPLLKGAGDFSACDLHVEEELFVLVPNRAIVQAAYQAAEKQLAKLKATSSYFRAFKDRLSQRSTYRLRQKAAPYYAIYNVGAYSFAPFKVVWAELSTTFEAVVVTKSAVPLMGDRPYVPDHKVYFADFEDESTAYFVCAMLNSSMVREYVESHTIQIQVSNIFKHLSIPHFKPANAQHKVIVDLCQKAHSAKTGKTKADLLAKLDVATEALLTAKA</sequence>
<protein>
    <recommendedName>
        <fullName evidence="1">site-specific DNA-methyltransferase (adenine-specific)</fullName>
        <ecNumber evidence="1">2.1.1.72</ecNumber>
    </recommendedName>
</protein>
<feature type="domain" description="Type II methyltransferase M.TaqI-like" evidence="6">
    <location>
        <begin position="424"/>
        <end position="673"/>
    </location>
</feature>
<evidence type="ECO:0000313" key="7">
    <source>
        <dbReference type="EMBL" id="RJT28187.1"/>
    </source>
</evidence>
<accession>A0A6M7TUX7</accession>
<reference evidence="7 8" key="1">
    <citation type="submission" date="2018-09" db="EMBL/GenBank/DDBJ databases">
        <title>Mesorhizobium carmichaelinearum sp. nov. isolated from Carmichaelinea spp. root nodules in New Zealand.</title>
        <authorList>
            <person name="De Meyer S.E."/>
        </authorList>
    </citation>
    <scope>NUCLEOTIDE SEQUENCE [LARGE SCALE GENOMIC DNA]</scope>
    <source>
        <strain evidence="7 8">LMG 28313</strain>
    </source>
</reference>
<dbReference type="SUPFAM" id="SSF53335">
    <property type="entry name" value="S-adenosyl-L-methionine-dependent methyltransferases"/>
    <property type="match status" value="1"/>
</dbReference>
<dbReference type="REBASE" id="394611">
    <property type="entry name" value="Mja700743ORF35890P"/>
</dbReference>
<dbReference type="InterPro" id="IPR029063">
    <property type="entry name" value="SAM-dependent_MTases_sf"/>
</dbReference>
<dbReference type="Gene3D" id="3.40.50.150">
    <property type="entry name" value="Vaccinia Virus protein VP39"/>
    <property type="match status" value="1"/>
</dbReference>
<keyword evidence="2 7" id="KW-0489">Methyltransferase</keyword>
<dbReference type="EC" id="2.1.1.72" evidence="1"/>
<proteinExistence type="predicted"/>
<dbReference type="PRINTS" id="PR00507">
    <property type="entry name" value="N12N6MTFRASE"/>
</dbReference>
<organism evidence="7 8">
    <name type="scientific">Mesorhizobium jarvisii</name>
    <dbReference type="NCBI Taxonomy" id="1777867"/>
    <lineage>
        <taxon>Bacteria</taxon>
        <taxon>Pseudomonadati</taxon>
        <taxon>Pseudomonadota</taxon>
        <taxon>Alphaproteobacteria</taxon>
        <taxon>Hyphomicrobiales</taxon>
        <taxon>Phyllobacteriaceae</taxon>
        <taxon>Mesorhizobium</taxon>
    </lineage>
</organism>
<dbReference type="PANTHER" id="PTHR33841:SF4">
    <property type="entry name" value="RESTRICTION MODIFICATION SYSTEM DNA SPECIFICITY DOMAIN"/>
    <property type="match status" value="1"/>
</dbReference>